<dbReference type="InterPro" id="IPR013057">
    <property type="entry name" value="AA_transpt_TM"/>
</dbReference>
<gene>
    <name evidence="7" type="ORF">CGOC_LOCUS11064</name>
</gene>
<keyword evidence="8" id="KW-1185">Reference proteome</keyword>
<protein>
    <recommendedName>
        <fullName evidence="6">Amino acid transporter transmembrane domain-containing protein</fullName>
    </recommendedName>
</protein>
<feature type="transmembrane region" description="Helical" evidence="5">
    <location>
        <begin position="86"/>
        <end position="105"/>
    </location>
</feature>
<dbReference type="Proteomes" id="UP000271889">
    <property type="component" value="Unassembled WGS sequence"/>
</dbReference>
<sequence length="125" mass="14104">MAKPFMNPRGLSWFVTGLFLVGDLAGEFYPGLGISVIMIAAVTYTAYVLGLSWNILLNTWPEYREHCRKPYPEIAKRAMGDVVRKIVSICIDITQFGIAVVYLLLSAKNIHDMIKVESKVDHRTQ</sequence>
<feature type="transmembrane region" description="Helical" evidence="5">
    <location>
        <begin position="35"/>
        <end position="56"/>
    </location>
</feature>
<keyword evidence="4 5" id="KW-0472">Membrane</keyword>
<reference evidence="7 8" key="1">
    <citation type="submission" date="2018-11" db="EMBL/GenBank/DDBJ databases">
        <authorList>
            <consortium name="Pathogen Informatics"/>
        </authorList>
    </citation>
    <scope>NUCLEOTIDE SEQUENCE [LARGE SCALE GENOMIC DNA]</scope>
</reference>
<organism evidence="7 8">
    <name type="scientific">Cylicostephanus goldi</name>
    <name type="common">Nematode worm</name>
    <dbReference type="NCBI Taxonomy" id="71465"/>
    <lineage>
        <taxon>Eukaryota</taxon>
        <taxon>Metazoa</taxon>
        <taxon>Ecdysozoa</taxon>
        <taxon>Nematoda</taxon>
        <taxon>Chromadorea</taxon>
        <taxon>Rhabditida</taxon>
        <taxon>Rhabditina</taxon>
        <taxon>Rhabditomorpha</taxon>
        <taxon>Strongyloidea</taxon>
        <taxon>Strongylidae</taxon>
        <taxon>Cylicostephanus</taxon>
    </lineage>
</organism>
<dbReference type="GO" id="GO:0016020">
    <property type="term" value="C:membrane"/>
    <property type="evidence" value="ECO:0007669"/>
    <property type="project" value="UniProtKB-SubCell"/>
</dbReference>
<accession>A0A3P7N139</accession>
<name>A0A3P7N139_CYLGO</name>
<keyword evidence="2 5" id="KW-0812">Transmembrane</keyword>
<evidence type="ECO:0000259" key="6">
    <source>
        <dbReference type="Pfam" id="PF01490"/>
    </source>
</evidence>
<dbReference type="Pfam" id="PF01490">
    <property type="entry name" value="Aa_trans"/>
    <property type="match status" value="1"/>
</dbReference>
<evidence type="ECO:0000313" key="8">
    <source>
        <dbReference type="Proteomes" id="UP000271889"/>
    </source>
</evidence>
<evidence type="ECO:0000256" key="3">
    <source>
        <dbReference type="ARBA" id="ARBA00022989"/>
    </source>
</evidence>
<keyword evidence="3 5" id="KW-1133">Transmembrane helix</keyword>
<proteinExistence type="predicted"/>
<evidence type="ECO:0000313" key="7">
    <source>
        <dbReference type="EMBL" id="VDN28808.1"/>
    </source>
</evidence>
<dbReference type="EMBL" id="UYRV01114282">
    <property type="protein sequence ID" value="VDN28808.1"/>
    <property type="molecule type" value="Genomic_DNA"/>
</dbReference>
<evidence type="ECO:0000256" key="5">
    <source>
        <dbReference type="SAM" id="Phobius"/>
    </source>
</evidence>
<dbReference type="AlphaFoldDB" id="A0A3P7N139"/>
<feature type="domain" description="Amino acid transporter transmembrane" evidence="6">
    <location>
        <begin position="31"/>
        <end position="115"/>
    </location>
</feature>
<evidence type="ECO:0000256" key="2">
    <source>
        <dbReference type="ARBA" id="ARBA00022692"/>
    </source>
</evidence>
<dbReference type="OrthoDB" id="655540at2759"/>
<comment type="subcellular location">
    <subcellularLocation>
        <location evidence="1">Membrane</location>
    </subcellularLocation>
</comment>
<evidence type="ECO:0000256" key="4">
    <source>
        <dbReference type="ARBA" id="ARBA00023136"/>
    </source>
</evidence>
<evidence type="ECO:0000256" key="1">
    <source>
        <dbReference type="ARBA" id="ARBA00004370"/>
    </source>
</evidence>